<dbReference type="EMBL" id="JACOAF010000044">
    <property type="protein sequence ID" value="MBC3541865.1"/>
    <property type="molecule type" value="Genomic_DNA"/>
</dbReference>
<dbReference type="RefSeq" id="WP_186641222.1">
    <property type="nucleotide sequence ID" value="NZ_JACOAF010000044.1"/>
</dbReference>
<proteinExistence type="predicted"/>
<evidence type="ECO:0000313" key="1">
    <source>
        <dbReference type="EMBL" id="MBC3541865.1"/>
    </source>
</evidence>
<evidence type="ECO:0000313" key="2">
    <source>
        <dbReference type="Proteomes" id="UP000659698"/>
    </source>
</evidence>
<sequence length="118" mass="12701">MKKGCLAVLGMACTLALSGCEDEEVVSNCFEAVVLDQGCGTVLAVLDTAAAQIVDAKPDNDTVYVNTFDLYPVYQVPGKRLYITMRAIPQDDAPKCPGFIPVIYPHVKLLSMSETPCN</sequence>
<dbReference type="PROSITE" id="PS51257">
    <property type="entry name" value="PROKAR_LIPOPROTEIN"/>
    <property type="match status" value="1"/>
</dbReference>
<dbReference type="Proteomes" id="UP000659698">
    <property type="component" value="Unassembled WGS sequence"/>
</dbReference>
<reference evidence="1 2" key="1">
    <citation type="journal article" date="2019" name="Int. J. Syst. Evol. Microbiol.">
        <title>Rufibacter sediminis sp. nov., isolated from freshwater lake sediment.</title>
        <authorList>
            <person name="Qu J.H."/>
            <person name="Zhang L.J."/>
            <person name="Fu Y.H."/>
            <person name="Li H.F."/>
        </authorList>
    </citation>
    <scope>NUCLEOTIDE SEQUENCE [LARGE SCALE GENOMIC DNA]</scope>
    <source>
        <strain evidence="1 2">H-1</strain>
    </source>
</reference>
<evidence type="ECO:0008006" key="3">
    <source>
        <dbReference type="Google" id="ProtNLM"/>
    </source>
</evidence>
<organism evidence="1 2">
    <name type="scientific">Rufibacter sediminis</name>
    <dbReference type="NCBI Taxonomy" id="2762756"/>
    <lineage>
        <taxon>Bacteria</taxon>
        <taxon>Pseudomonadati</taxon>
        <taxon>Bacteroidota</taxon>
        <taxon>Cytophagia</taxon>
        <taxon>Cytophagales</taxon>
        <taxon>Hymenobacteraceae</taxon>
        <taxon>Rufibacter</taxon>
    </lineage>
</organism>
<accession>A0ABR6VXE4</accession>
<protein>
    <recommendedName>
        <fullName evidence="3">Lipoprotein</fullName>
    </recommendedName>
</protein>
<keyword evidence="2" id="KW-1185">Reference proteome</keyword>
<gene>
    <name evidence="1" type="ORF">H7U12_19380</name>
</gene>
<name>A0ABR6VXE4_9BACT</name>
<comment type="caution">
    <text evidence="1">The sequence shown here is derived from an EMBL/GenBank/DDBJ whole genome shotgun (WGS) entry which is preliminary data.</text>
</comment>